<keyword evidence="3" id="KW-1185">Reference proteome</keyword>
<proteinExistence type="predicted"/>
<evidence type="ECO:0000313" key="2">
    <source>
        <dbReference type="EMBL" id="TWU30397.1"/>
    </source>
</evidence>
<gene>
    <name evidence="2" type="ORF">Pla144_11830</name>
</gene>
<dbReference type="EMBL" id="SJPS01000001">
    <property type="protein sequence ID" value="TWU30397.1"/>
    <property type="molecule type" value="Genomic_DNA"/>
</dbReference>
<dbReference type="PANTHER" id="PTHR12110:SF21">
    <property type="entry name" value="XYLOSE ISOMERASE-LIKE TIM BARREL DOMAIN-CONTAINING PROTEIN"/>
    <property type="match status" value="1"/>
</dbReference>
<dbReference type="OrthoDB" id="9779184at2"/>
<dbReference type="AlphaFoldDB" id="A0A5C6D404"/>
<dbReference type="InterPro" id="IPR036237">
    <property type="entry name" value="Xyl_isomerase-like_sf"/>
</dbReference>
<dbReference type="PANTHER" id="PTHR12110">
    <property type="entry name" value="HYDROXYPYRUVATE ISOMERASE"/>
    <property type="match status" value="1"/>
</dbReference>
<dbReference type="GO" id="GO:0016853">
    <property type="term" value="F:isomerase activity"/>
    <property type="evidence" value="ECO:0007669"/>
    <property type="project" value="UniProtKB-KW"/>
</dbReference>
<feature type="domain" description="Xylose isomerase-like TIM barrel" evidence="1">
    <location>
        <begin position="22"/>
        <end position="272"/>
    </location>
</feature>
<dbReference type="SUPFAM" id="SSF51658">
    <property type="entry name" value="Xylose isomerase-like"/>
    <property type="match status" value="1"/>
</dbReference>
<evidence type="ECO:0000259" key="1">
    <source>
        <dbReference type="Pfam" id="PF01261"/>
    </source>
</evidence>
<reference evidence="2 3" key="1">
    <citation type="submission" date="2019-02" db="EMBL/GenBank/DDBJ databases">
        <title>Deep-cultivation of Planctomycetes and their phenomic and genomic characterization uncovers novel biology.</title>
        <authorList>
            <person name="Wiegand S."/>
            <person name="Jogler M."/>
            <person name="Boedeker C."/>
            <person name="Pinto D."/>
            <person name="Vollmers J."/>
            <person name="Rivas-Marin E."/>
            <person name="Kohn T."/>
            <person name="Peeters S.H."/>
            <person name="Heuer A."/>
            <person name="Rast P."/>
            <person name="Oberbeckmann S."/>
            <person name="Bunk B."/>
            <person name="Jeske O."/>
            <person name="Meyerdierks A."/>
            <person name="Storesund J.E."/>
            <person name="Kallscheuer N."/>
            <person name="Luecker S."/>
            <person name="Lage O.M."/>
            <person name="Pohl T."/>
            <person name="Merkel B.J."/>
            <person name="Hornburger P."/>
            <person name="Mueller R.-W."/>
            <person name="Bruemmer F."/>
            <person name="Labrenz M."/>
            <person name="Spormann A.M."/>
            <person name="Op Den Camp H."/>
            <person name="Overmann J."/>
            <person name="Amann R."/>
            <person name="Jetten M.S.M."/>
            <person name="Mascher T."/>
            <person name="Medema M.H."/>
            <person name="Devos D.P."/>
            <person name="Kaster A.-K."/>
            <person name="Ovreas L."/>
            <person name="Rohde M."/>
            <person name="Galperin M.Y."/>
            <person name="Jogler C."/>
        </authorList>
    </citation>
    <scope>NUCLEOTIDE SEQUENCE [LARGE SCALE GENOMIC DNA]</scope>
    <source>
        <strain evidence="2 3">Pla144</strain>
    </source>
</reference>
<dbReference type="RefSeq" id="WP_146448599.1">
    <property type="nucleotide sequence ID" value="NZ_SJPS01000001.1"/>
</dbReference>
<dbReference type="Pfam" id="PF01261">
    <property type="entry name" value="AP_endonuc_2"/>
    <property type="match status" value="1"/>
</dbReference>
<dbReference type="Proteomes" id="UP000318437">
    <property type="component" value="Unassembled WGS sequence"/>
</dbReference>
<dbReference type="InterPro" id="IPR050312">
    <property type="entry name" value="IolE/XylAMocC-like"/>
</dbReference>
<comment type="caution">
    <text evidence="2">The sequence shown here is derived from an EMBL/GenBank/DDBJ whole genome shotgun (WGS) entry which is preliminary data.</text>
</comment>
<organism evidence="2 3">
    <name type="scientific">Bythopirellula polymerisocia</name>
    <dbReference type="NCBI Taxonomy" id="2528003"/>
    <lineage>
        <taxon>Bacteria</taxon>
        <taxon>Pseudomonadati</taxon>
        <taxon>Planctomycetota</taxon>
        <taxon>Planctomycetia</taxon>
        <taxon>Pirellulales</taxon>
        <taxon>Lacipirellulaceae</taxon>
        <taxon>Bythopirellula</taxon>
    </lineage>
</organism>
<evidence type="ECO:0000313" key="3">
    <source>
        <dbReference type="Proteomes" id="UP000318437"/>
    </source>
</evidence>
<accession>A0A5C6D404</accession>
<protein>
    <submittedName>
        <fullName evidence="2">D-tagatose 3-epimerase</fullName>
        <ecNumber evidence="2">5.3.1.-</ecNumber>
    </submittedName>
</protein>
<keyword evidence="2" id="KW-0413">Isomerase</keyword>
<name>A0A5C6D404_9BACT</name>
<dbReference type="EC" id="5.3.1.-" evidence="2"/>
<dbReference type="Gene3D" id="3.20.20.150">
    <property type="entry name" value="Divalent-metal-dependent TIM barrel enzymes"/>
    <property type="match status" value="1"/>
</dbReference>
<sequence>MKYAFCNEMFGDEPFEKVWPDVRKLGYTGVEIAPFTLFAGGEPVDVREISANRRTEVKQQAADAGLEVIGLHWLLAKTSGFYLTSPEKAVQRATAEYFKALAQLCADLGGKVMVLGSPPHRNLLPGVGYDEAESYAAEVLRAAMPTCEDLGVTIALEPLGPAEGDFMLTAETAIDLAKLVDSPSCQLHLDVKAMSTEPNSPDVIIRESSDWLVHFHANDPNLLGPGMGDVEYGPIFEALRDINYAGWVSLEAFKYEPSPQEIAKQSIEYMQEITKAIEYAEDHPTN</sequence>
<dbReference type="InterPro" id="IPR013022">
    <property type="entry name" value="Xyl_isomerase-like_TIM-brl"/>
</dbReference>